<proteinExistence type="predicted"/>
<sequence length="111" mass="12734">MHIIHSSQHGKVVQADKENCFYLIYKGSEYKMNVCSFIAFKSKLDAYNLESMLLSDASQSDLEIIPLCNKERFLILTLEEMIEVKHLVQGALVMLELNSIVHQRINRASFA</sequence>
<accession>A0ABY6CRA4</accession>
<evidence type="ECO:0000313" key="2">
    <source>
        <dbReference type="Proteomes" id="UP001065174"/>
    </source>
</evidence>
<keyword evidence="2" id="KW-1185">Reference proteome</keyword>
<name>A0ABY6CRA4_9BACT</name>
<organism evidence="1 2">
    <name type="scientific">Reichenbachiella agarivorans</name>
    <dbReference type="NCBI Taxonomy" id="2979464"/>
    <lineage>
        <taxon>Bacteria</taxon>
        <taxon>Pseudomonadati</taxon>
        <taxon>Bacteroidota</taxon>
        <taxon>Cytophagia</taxon>
        <taxon>Cytophagales</taxon>
        <taxon>Reichenbachiellaceae</taxon>
        <taxon>Reichenbachiella</taxon>
    </lineage>
</organism>
<reference evidence="1" key="1">
    <citation type="submission" date="2022-09" db="EMBL/GenBank/DDBJ databases">
        <title>Comparative genomics and taxonomic characterization of three novel marine species of genus Reichenbachiella exhibiting antioxidant and polysaccharide degradation activities.</title>
        <authorList>
            <person name="Muhammad N."/>
            <person name="Lee Y.-J."/>
            <person name="Ko J."/>
            <person name="Kim S.-G."/>
        </authorList>
    </citation>
    <scope>NUCLEOTIDE SEQUENCE</scope>
    <source>
        <strain evidence="1">BKB1-1</strain>
    </source>
</reference>
<protein>
    <submittedName>
        <fullName evidence="1">Uncharacterized protein</fullName>
    </submittedName>
</protein>
<gene>
    <name evidence="1" type="ORF">N6H18_00065</name>
</gene>
<dbReference type="Proteomes" id="UP001065174">
    <property type="component" value="Chromosome"/>
</dbReference>
<dbReference type="EMBL" id="CP106679">
    <property type="protein sequence ID" value="UXP32369.1"/>
    <property type="molecule type" value="Genomic_DNA"/>
</dbReference>
<dbReference type="RefSeq" id="WP_262309804.1">
    <property type="nucleotide sequence ID" value="NZ_CP106679.1"/>
</dbReference>
<evidence type="ECO:0000313" key="1">
    <source>
        <dbReference type="EMBL" id="UXP32369.1"/>
    </source>
</evidence>